<dbReference type="AlphaFoldDB" id="A0A2G5SKL6"/>
<dbReference type="PANTHER" id="PTHR46915:SF2">
    <property type="entry name" value="UBIQUITIN-LIKE PROTEASE 4"/>
    <property type="match status" value="1"/>
</dbReference>
<keyword evidence="2" id="KW-0645">Protease</keyword>
<comment type="caution">
    <text evidence="7">The sequence shown here is derived from an EMBL/GenBank/DDBJ whole genome shotgun (WGS) entry which is preliminary data.</text>
</comment>
<feature type="domain" description="Ubiquitin-like protease family profile" evidence="6">
    <location>
        <begin position="487"/>
        <end position="687"/>
    </location>
</feature>
<dbReference type="InterPro" id="IPR038765">
    <property type="entry name" value="Papain-like_cys_pep_sf"/>
</dbReference>
<keyword evidence="4" id="KW-0788">Thiol protease</keyword>
<proteinExistence type="inferred from homology"/>
<keyword evidence="3" id="KW-0378">Hydrolase</keyword>
<evidence type="ECO:0000256" key="4">
    <source>
        <dbReference type="ARBA" id="ARBA00022807"/>
    </source>
</evidence>
<dbReference type="GO" id="GO:0008234">
    <property type="term" value="F:cysteine-type peptidase activity"/>
    <property type="evidence" value="ECO:0007669"/>
    <property type="project" value="UniProtKB-KW"/>
</dbReference>
<feature type="compositionally biased region" description="Basic residues" evidence="5">
    <location>
        <begin position="298"/>
        <end position="310"/>
    </location>
</feature>
<feature type="compositionally biased region" description="Low complexity" evidence="5">
    <location>
        <begin position="248"/>
        <end position="272"/>
    </location>
</feature>
<evidence type="ECO:0000256" key="5">
    <source>
        <dbReference type="SAM" id="MobiDB-lite"/>
    </source>
</evidence>
<evidence type="ECO:0000313" key="8">
    <source>
        <dbReference type="Proteomes" id="UP000230233"/>
    </source>
</evidence>
<sequence>MLHPEQRLQQDKKNKDYTKVIFDKLRKLIIIPRATEIRLLEAIARRWEIIGPIEIDSNIGDETEITRALDLLTDHIRRQVEYEFDLSTEVKKLLAILHILKFEINGEKMDDFVLDKMDKEPRSDTTPSKTEKQQIKRNIEKLIWEDLRTTHAILNKKDNRNMPKITVLRSIAAQWGLQYKLDPDLDNDSQVNAALTALATDVYRKNGVGTEIISKLSMLQILEIVEWHLFNSLPSEENGEAQVTTNASHIPSSSQSISSSSSSSTENQSPLSIDASNHISDVRRLGSSRIPKYPTPKGAKRRVVQKKKVHPSGESRCESEDGPIAKKAPQDLGSSTISLQPFNFFSNSSNSSSSFSNAAFGAPETSFCYYPPQNQWQSSSYTTSTSYHIPGYSDWIFPTHSGDGRNKQNPPFMWNGCQFALQNPQVTGTPTEELQTQQSLPMVQKVIKQPSFIEAKRSQRKELNKQNLSSLSIRLPNPLTGGIFYRQSLYIKDLMRLRPKRWLGDSLIQCAIDRLVSENLNPEQQEKIHLFDSTFFSGRAGNIVTAEPPQSREKMAESMMKACVEKQERKRKIPIFEKDLLVVPVNHSKHWILCLVVNPKGAIVEEGKDDDENKCRIIVFDSIGCTVRKKDVVLFMKIYMRQQFEKVWKLNGVFQEEIIEIPEVEHPYKQLNDYDCGVYTIMFCQSIFINYTKFFEAQNKPALDLHEFDKSARNANSMTLRTDVLNWFLELVDEEFCPDLDMNSLIEMAPALRDII</sequence>
<evidence type="ECO:0000259" key="6">
    <source>
        <dbReference type="PROSITE" id="PS50600"/>
    </source>
</evidence>
<keyword evidence="8" id="KW-1185">Reference proteome</keyword>
<evidence type="ECO:0000313" key="7">
    <source>
        <dbReference type="EMBL" id="PIC15459.1"/>
    </source>
</evidence>
<dbReference type="Gene3D" id="1.10.418.20">
    <property type="match status" value="1"/>
</dbReference>
<feature type="region of interest" description="Disordered" evidence="5">
    <location>
        <begin position="240"/>
        <end position="332"/>
    </location>
</feature>
<dbReference type="GO" id="GO:0006508">
    <property type="term" value="P:proteolysis"/>
    <property type="evidence" value="ECO:0007669"/>
    <property type="project" value="UniProtKB-KW"/>
</dbReference>
<gene>
    <name evidence="7" type="primary">Cnig_chr_X.g22422</name>
    <name evidence="7" type="ORF">B9Z55_022422</name>
</gene>
<comment type="similarity">
    <text evidence="1">Belongs to the peptidase C48 family.</text>
</comment>
<protein>
    <recommendedName>
        <fullName evidence="6">Ubiquitin-like protease family profile domain-containing protein</fullName>
    </recommendedName>
</protein>
<organism evidence="7 8">
    <name type="scientific">Caenorhabditis nigoni</name>
    <dbReference type="NCBI Taxonomy" id="1611254"/>
    <lineage>
        <taxon>Eukaryota</taxon>
        <taxon>Metazoa</taxon>
        <taxon>Ecdysozoa</taxon>
        <taxon>Nematoda</taxon>
        <taxon>Chromadorea</taxon>
        <taxon>Rhabditida</taxon>
        <taxon>Rhabditina</taxon>
        <taxon>Rhabditomorpha</taxon>
        <taxon>Rhabditoidea</taxon>
        <taxon>Rhabditidae</taxon>
        <taxon>Peloderinae</taxon>
        <taxon>Caenorhabditis</taxon>
    </lineage>
</organism>
<dbReference type="Pfam" id="PF02902">
    <property type="entry name" value="Peptidase_C48"/>
    <property type="match status" value="1"/>
</dbReference>
<dbReference type="GO" id="GO:0016926">
    <property type="term" value="P:protein desumoylation"/>
    <property type="evidence" value="ECO:0007669"/>
    <property type="project" value="UniProtKB-ARBA"/>
</dbReference>
<reference evidence="8" key="1">
    <citation type="submission" date="2017-10" db="EMBL/GenBank/DDBJ databases">
        <title>Rapid genome shrinkage in a self-fertile nematode reveals novel sperm competition proteins.</title>
        <authorList>
            <person name="Yin D."/>
            <person name="Schwarz E.M."/>
            <person name="Thomas C.G."/>
            <person name="Felde R.L."/>
            <person name="Korf I.F."/>
            <person name="Cutter A.D."/>
            <person name="Schartner C.M."/>
            <person name="Ralston E.J."/>
            <person name="Meyer B.J."/>
            <person name="Haag E.S."/>
        </authorList>
    </citation>
    <scope>NUCLEOTIDE SEQUENCE [LARGE SCALE GENOMIC DNA]</scope>
    <source>
        <strain evidence="8">JU1422</strain>
    </source>
</reference>
<dbReference type="OrthoDB" id="442460at2759"/>
<name>A0A2G5SKL6_9PELO</name>
<dbReference type="SUPFAM" id="SSF54001">
    <property type="entry name" value="Cysteine proteinases"/>
    <property type="match status" value="1"/>
</dbReference>
<dbReference type="InterPro" id="IPR003653">
    <property type="entry name" value="Peptidase_C48_C"/>
</dbReference>
<dbReference type="PANTHER" id="PTHR46915">
    <property type="entry name" value="UBIQUITIN-LIKE PROTEASE 4-RELATED"/>
    <property type="match status" value="1"/>
</dbReference>
<evidence type="ECO:0000256" key="3">
    <source>
        <dbReference type="ARBA" id="ARBA00022801"/>
    </source>
</evidence>
<evidence type="ECO:0000256" key="1">
    <source>
        <dbReference type="ARBA" id="ARBA00005234"/>
    </source>
</evidence>
<accession>A0A2G5SKL6</accession>
<dbReference type="Proteomes" id="UP000230233">
    <property type="component" value="Chromosome X"/>
</dbReference>
<evidence type="ECO:0000256" key="2">
    <source>
        <dbReference type="ARBA" id="ARBA00022670"/>
    </source>
</evidence>
<dbReference type="STRING" id="1611254.A0A2G5SKL6"/>
<dbReference type="EMBL" id="PDUG01000006">
    <property type="protein sequence ID" value="PIC15459.1"/>
    <property type="molecule type" value="Genomic_DNA"/>
</dbReference>
<dbReference type="PROSITE" id="PS50600">
    <property type="entry name" value="ULP_PROTEASE"/>
    <property type="match status" value="1"/>
</dbReference>
<dbReference type="Gene3D" id="3.30.310.130">
    <property type="entry name" value="Ubiquitin-related"/>
    <property type="match status" value="1"/>
</dbReference>